<evidence type="ECO:0000256" key="2">
    <source>
        <dbReference type="SAM" id="Phobius"/>
    </source>
</evidence>
<evidence type="ECO:0000256" key="1">
    <source>
        <dbReference type="SAM" id="MobiDB-lite"/>
    </source>
</evidence>
<keyword evidence="2" id="KW-0472">Membrane</keyword>
<feature type="transmembrane region" description="Helical" evidence="2">
    <location>
        <begin position="152"/>
        <end position="175"/>
    </location>
</feature>
<dbReference type="PANTHER" id="PTHR41282">
    <property type="entry name" value="CONSERVED TRANSMEMBRANE PROTEIN-RELATED"/>
    <property type="match status" value="1"/>
</dbReference>
<protein>
    <recommendedName>
        <fullName evidence="4">Transmembrane protein</fullName>
    </recommendedName>
</protein>
<dbReference type="InterPro" id="IPR010539">
    <property type="entry name" value="BaxI_1-like"/>
</dbReference>
<dbReference type="AlphaFoldDB" id="A0A6J4N3P8"/>
<dbReference type="PANTHER" id="PTHR41282:SF1">
    <property type="entry name" value="CONSERVED TRANSMEMBRANE PROTEIN-RELATED"/>
    <property type="match status" value="1"/>
</dbReference>
<feature type="transmembrane region" description="Helical" evidence="2">
    <location>
        <begin position="128"/>
        <end position="146"/>
    </location>
</feature>
<feature type="transmembrane region" description="Helical" evidence="2">
    <location>
        <begin position="76"/>
        <end position="94"/>
    </location>
</feature>
<gene>
    <name evidence="3" type="ORF">AVDCRST_MAG75-631</name>
</gene>
<feature type="transmembrane region" description="Helical" evidence="2">
    <location>
        <begin position="100"/>
        <end position="119"/>
    </location>
</feature>
<dbReference type="EMBL" id="CADCUO010000041">
    <property type="protein sequence ID" value="CAA9377095.1"/>
    <property type="molecule type" value="Genomic_DNA"/>
</dbReference>
<sequence>MLRSSNPILSKRDAFTPAAPQYGQPPRGSATYGPGFGPGAGLGPHPGQRGYGDPYGQAPVQAPEGRMTFDDVVTKTTTTMGVLVAFAALAWNFIPESLYFPGMILSGLVGFVVVMVVSFRRVVSPPMVLAYAAIEGIFIGLISKVFENVYPGIVAQAVVATFFAAGATLLAYKVFNIRVTAKFQKIVLISTLAFAAFMLVNFIFSLFTGTPGLRGGIVGPISPLALGISAIAIVLAVLNLVLDFDYIERGVQMGAPASESWRGAFGLTVTMVWLYVEMLRLISYIRR</sequence>
<reference evidence="3" key="1">
    <citation type="submission" date="2020-02" db="EMBL/GenBank/DDBJ databases">
        <authorList>
            <person name="Meier V. D."/>
        </authorList>
    </citation>
    <scope>NUCLEOTIDE SEQUENCE</scope>
    <source>
        <strain evidence="3">AVDCRST_MAG75</strain>
    </source>
</reference>
<proteinExistence type="predicted"/>
<feature type="transmembrane region" description="Helical" evidence="2">
    <location>
        <begin position="263"/>
        <end position="285"/>
    </location>
</feature>
<feature type="transmembrane region" description="Helical" evidence="2">
    <location>
        <begin position="221"/>
        <end position="242"/>
    </location>
</feature>
<evidence type="ECO:0000313" key="3">
    <source>
        <dbReference type="EMBL" id="CAA9377095.1"/>
    </source>
</evidence>
<dbReference type="PIRSF" id="PIRSF009160">
    <property type="entry name" value="UCP009160"/>
    <property type="match status" value="1"/>
</dbReference>
<organism evidence="3">
    <name type="scientific">uncultured Propionibacteriaceae bacterium</name>
    <dbReference type="NCBI Taxonomy" id="257457"/>
    <lineage>
        <taxon>Bacteria</taxon>
        <taxon>Bacillati</taxon>
        <taxon>Actinomycetota</taxon>
        <taxon>Actinomycetes</taxon>
        <taxon>Propionibacteriales</taxon>
        <taxon>Propionibacteriaceae</taxon>
        <taxon>environmental samples</taxon>
    </lineage>
</organism>
<accession>A0A6J4N3P8</accession>
<keyword evidence="2" id="KW-1133">Transmembrane helix</keyword>
<name>A0A6J4N3P8_9ACTN</name>
<keyword evidence="2" id="KW-0812">Transmembrane</keyword>
<evidence type="ECO:0008006" key="4">
    <source>
        <dbReference type="Google" id="ProtNLM"/>
    </source>
</evidence>
<dbReference type="Pfam" id="PF12811">
    <property type="entry name" value="BaxI_1"/>
    <property type="match status" value="1"/>
</dbReference>
<feature type="transmembrane region" description="Helical" evidence="2">
    <location>
        <begin position="187"/>
        <end position="209"/>
    </location>
</feature>
<feature type="compositionally biased region" description="Gly residues" evidence="1">
    <location>
        <begin position="34"/>
        <end position="44"/>
    </location>
</feature>
<feature type="region of interest" description="Disordered" evidence="1">
    <location>
        <begin position="1"/>
        <end position="57"/>
    </location>
</feature>